<evidence type="ECO:0000313" key="2">
    <source>
        <dbReference type="EMBL" id="PHH77088.1"/>
    </source>
</evidence>
<comment type="caution">
    <text evidence="2">The sequence shown here is derived from an EMBL/GenBank/DDBJ whole genome shotgun (WGS) entry which is preliminary data.</text>
</comment>
<feature type="region of interest" description="Disordered" evidence="1">
    <location>
        <begin position="1"/>
        <end position="72"/>
    </location>
</feature>
<dbReference type="Proteomes" id="UP000226431">
    <property type="component" value="Unassembled WGS sequence"/>
</dbReference>
<keyword evidence="3" id="KW-1185">Reference proteome</keyword>
<organism evidence="2 3">
    <name type="scientific">Ophiocordyceps camponoti-rufipedis</name>
    <dbReference type="NCBI Taxonomy" id="2004952"/>
    <lineage>
        <taxon>Eukaryota</taxon>
        <taxon>Fungi</taxon>
        <taxon>Dikarya</taxon>
        <taxon>Ascomycota</taxon>
        <taxon>Pezizomycotina</taxon>
        <taxon>Sordariomycetes</taxon>
        <taxon>Hypocreomycetidae</taxon>
        <taxon>Hypocreales</taxon>
        <taxon>Ophiocordycipitaceae</taxon>
        <taxon>Ophiocordyceps</taxon>
    </lineage>
</organism>
<proteinExistence type="predicted"/>
<dbReference type="AlphaFoldDB" id="A0A2C5YG86"/>
<feature type="compositionally biased region" description="Gly residues" evidence="1">
    <location>
        <begin position="97"/>
        <end position="107"/>
    </location>
</feature>
<feature type="region of interest" description="Disordered" evidence="1">
    <location>
        <begin position="85"/>
        <end position="114"/>
    </location>
</feature>
<sequence length="152" mass="15855">MPNQTTSNPKREKQPPSKTSAPKRHLPHANRPLGEPNPQVIDQMLNPHKEMKGKGKRQRELDGPLCDEGPGREARGKFRAAQVQAQQRGDEVAGKVDVGGAGEGAAGDAGPCRRAEPRLRGLVDGEVGGDGPVEALGGEDLVGLVGGEGCGC</sequence>
<feature type="compositionally biased region" description="Basic and acidic residues" evidence="1">
    <location>
        <begin position="47"/>
        <end position="62"/>
    </location>
</feature>
<dbReference type="EMBL" id="NJES01000134">
    <property type="protein sequence ID" value="PHH77088.1"/>
    <property type="molecule type" value="Genomic_DNA"/>
</dbReference>
<evidence type="ECO:0000256" key="1">
    <source>
        <dbReference type="SAM" id="MobiDB-lite"/>
    </source>
</evidence>
<evidence type="ECO:0000313" key="3">
    <source>
        <dbReference type="Proteomes" id="UP000226431"/>
    </source>
</evidence>
<protein>
    <submittedName>
        <fullName evidence="2">Uncharacterized protein</fullName>
    </submittedName>
</protein>
<reference evidence="2 3" key="1">
    <citation type="submission" date="2017-06" db="EMBL/GenBank/DDBJ databases">
        <title>Ant-infecting Ophiocordyceps genomes reveal a high diversity of potential behavioral manipulation genes and a possible major role for enterotoxins.</title>
        <authorList>
            <person name="De Bekker C."/>
            <person name="Evans H.C."/>
            <person name="Brachmann A."/>
            <person name="Hughes D.P."/>
        </authorList>
    </citation>
    <scope>NUCLEOTIDE SEQUENCE [LARGE SCALE GENOMIC DNA]</scope>
    <source>
        <strain evidence="2 3">Map16</strain>
    </source>
</reference>
<gene>
    <name evidence="2" type="ORF">CDD80_957</name>
</gene>
<accession>A0A2C5YG86</accession>
<name>A0A2C5YG86_9HYPO</name>